<sequence>MLLFALFLPLTAALPRTLPGFVSPVSGTYGNPGGVYYCTGANWTGACGYTDNYPGVCHGLGNGFFKTTRSIGPNPMTTCRFWDNDSCKNEIGWSSMQLVFPGNPDLQAIGWADRAQSFKCEI</sequence>
<gene>
    <name evidence="1" type="ORF">AOQ84DRAFT_352738</name>
</gene>
<name>A0A8E2JW96_9PEZI</name>
<organism evidence="1 2">
    <name type="scientific">Glonium stellatum</name>
    <dbReference type="NCBI Taxonomy" id="574774"/>
    <lineage>
        <taxon>Eukaryota</taxon>
        <taxon>Fungi</taxon>
        <taxon>Dikarya</taxon>
        <taxon>Ascomycota</taxon>
        <taxon>Pezizomycotina</taxon>
        <taxon>Dothideomycetes</taxon>
        <taxon>Pleosporomycetidae</taxon>
        <taxon>Gloniales</taxon>
        <taxon>Gloniaceae</taxon>
        <taxon>Glonium</taxon>
    </lineage>
</organism>
<protein>
    <submittedName>
        <fullName evidence="1">Uncharacterized protein</fullName>
    </submittedName>
</protein>
<dbReference type="EMBL" id="KV748944">
    <property type="protein sequence ID" value="OCL12005.1"/>
    <property type="molecule type" value="Genomic_DNA"/>
</dbReference>
<dbReference type="OrthoDB" id="2910287at2759"/>
<evidence type="ECO:0000313" key="2">
    <source>
        <dbReference type="Proteomes" id="UP000250140"/>
    </source>
</evidence>
<evidence type="ECO:0000313" key="1">
    <source>
        <dbReference type="EMBL" id="OCL12005.1"/>
    </source>
</evidence>
<keyword evidence="2" id="KW-1185">Reference proteome</keyword>
<proteinExistence type="predicted"/>
<dbReference type="Proteomes" id="UP000250140">
    <property type="component" value="Unassembled WGS sequence"/>
</dbReference>
<accession>A0A8E2JW96</accession>
<dbReference type="AlphaFoldDB" id="A0A8E2JW96"/>
<reference evidence="1 2" key="1">
    <citation type="journal article" date="2016" name="Nat. Commun.">
        <title>Ectomycorrhizal ecology is imprinted in the genome of the dominant symbiotic fungus Cenococcum geophilum.</title>
        <authorList>
            <consortium name="DOE Joint Genome Institute"/>
            <person name="Peter M."/>
            <person name="Kohler A."/>
            <person name="Ohm R.A."/>
            <person name="Kuo A."/>
            <person name="Krutzmann J."/>
            <person name="Morin E."/>
            <person name="Arend M."/>
            <person name="Barry K.W."/>
            <person name="Binder M."/>
            <person name="Choi C."/>
            <person name="Clum A."/>
            <person name="Copeland A."/>
            <person name="Grisel N."/>
            <person name="Haridas S."/>
            <person name="Kipfer T."/>
            <person name="LaButti K."/>
            <person name="Lindquist E."/>
            <person name="Lipzen A."/>
            <person name="Maire R."/>
            <person name="Meier B."/>
            <person name="Mihaltcheva S."/>
            <person name="Molinier V."/>
            <person name="Murat C."/>
            <person name="Poggeler S."/>
            <person name="Quandt C.A."/>
            <person name="Sperisen C."/>
            <person name="Tritt A."/>
            <person name="Tisserant E."/>
            <person name="Crous P.W."/>
            <person name="Henrissat B."/>
            <person name="Nehls U."/>
            <person name="Egli S."/>
            <person name="Spatafora J.W."/>
            <person name="Grigoriev I.V."/>
            <person name="Martin F.M."/>
        </authorList>
    </citation>
    <scope>NUCLEOTIDE SEQUENCE [LARGE SCALE GENOMIC DNA]</scope>
    <source>
        <strain evidence="1 2">CBS 207.34</strain>
    </source>
</reference>